<evidence type="ECO:0000313" key="2">
    <source>
        <dbReference type="Proteomes" id="UP001165101"/>
    </source>
</evidence>
<organism evidence="1 2">
    <name type="scientific">Candida boidinii</name>
    <name type="common">Yeast</name>
    <dbReference type="NCBI Taxonomy" id="5477"/>
    <lineage>
        <taxon>Eukaryota</taxon>
        <taxon>Fungi</taxon>
        <taxon>Dikarya</taxon>
        <taxon>Ascomycota</taxon>
        <taxon>Saccharomycotina</taxon>
        <taxon>Pichiomycetes</taxon>
        <taxon>Pichiales</taxon>
        <taxon>Pichiaceae</taxon>
        <taxon>Ogataea</taxon>
        <taxon>Ogataea/Candida clade</taxon>
    </lineage>
</organism>
<gene>
    <name evidence="1" type="ORF">Cboi01_000204000</name>
</gene>
<dbReference type="Proteomes" id="UP001165101">
    <property type="component" value="Unassembled WGS sequence"/>
</dbReference>
<evidence type="ECO:0000313" key="1">
    <source>
        <dbReference type="EMBL" id="GME90858.1"/>
    </source>
</evidence>
<sequence>MSSSDQPENGNGNGKVDIAEDPASEFTISLHEDQPLLLEDARFLSAKTFGQTKVVYRNLDLNRLMLPGTNWELLKGGKTQDILSFHVRRELLRLFFDTYTQYLTIRKFFRFLRDWVSVLFWSFITTLNLFPSSANKVIKSISPRGSISNLRPTASRFYQTEQGNPYNLNTNYSITSYLNATASNSISLLFGKKSQSWIDYFINLPTIIGDYTIAQSLILSIPKRSDLVKQAVIGYQIPESCCVILDYKHLVVPPPKEIPTPFLDASKKIIIPTQNEIQKVWEERAEWASAQKTHRASEISKLQIEASRLISWSACCGIKILYIYESSGIAWRDISKIAQMIEVEMKSLYGIDNSLRPCIKIINGSTDEIRVLSDDEIFVPSSAYSTEKNTNSTTKTLYRLETDYNNVNSNSNDGKLNENGNEEKVNKKKEKEQHDSPVEYYHSNGITLEESDRKTITDSSQNINGTSTVFESLTKQLPESIPYSNNNIDQPESFISDLATNNATFEELQVIFITKKDGKESITENFKKKLLRAKDKLNEETINDIIERFDTIPKLVLHPARSRIHTNGIYGLPFYFFSDSESDENTIDYDPLFFGTESPVSFYFFLRALKYYTSHYKTG</sequence>
<name>A0ACB5TM63_CANBO</name>
<accession>A0ACB5TM63</accession>
<dbReference type="EMBL" id="BSXV01000847">
    <property type="protein sequence ID" value="GME90858.1"/>
    <property type="molecule type" value="Genomic_DNA"/>
</dbReference>
<proteinExistence type="predicted"/>
<protein>
    <submittedName>
        <fullName evidence="1">Unnamed protein product</fullName>
    </submittedName>
</protein>
<comment type="caution">
    <text evidence="1">The sequence shown here is derived from an EMBL/GenBank/DDBJ whole genome shotgun (WGS) entry which is preliminary data.</text>
</comment>
<reference evidence="1" key="1">
    <citation type="submission" date="2023-04" db="EMBL/GenBank/DDBJ databases">
        <title>Candida boidinii NBRC 1967.</title>
        <authorList>
            <person name="Ichikawa N."/>
            <person name="Sato H."/>
            <person name="Tonouchi N."/>
        </authorList>
    </citation>
    <scope>NUCLEOTIDE SEQUENCE</scope>
    <source>
        <strain evidence="1">NBRC 1967</strain>
    </source>
</reference>
<keyword evidence="2" id="KW-1185">Reference proteome</keyword>